<accession>D8RES2</accession>
<dbReference type="HOGENOM" id="CLU_142525_0_0_1"/>
<dbReference type="AlphaFoldDB" id="D8RES2"/>
<organism evidence="5">
    <name type="scientific">Selaginella moellendorffii</name>
    <name type="common">Spikemoss</name>
    <dbReference type="NCBI Taxonomy" id="88036"/>
    <lineage>
        <taxon>Eukaryota</taxon>
        <taxon>Viridiplantae</taxon>
        <taxon>Streptophyta</taxon>
        <taxon>Embryophyta</taxon>
        <taxon>Tracheophyta</taxon>
        <taxon>Lycopodiopsida</taxon>
        <taxon>Selaginellales</taxon>
        <taxon>Selaginellaceae</taxon>
        <taxon>Selaginella</taxon>
    </lineage>
</organism>
<evidence type="ECO:0000256" key="1">
    <source>
        <dbReference type="ARBA" id="ARBA00008042"/>
    </source>
</evidence>
<evidence type="ECO:0000259" key="3">
    <source>
        <dbReference type="Pfam" id="PF10172"/>
    </source>
</evidence>
<reference evidence="4 5" key="1">
    <citation type="journal article" date="2011" name="Science">
        <title>The Selaginella genome identifies genetic changes associated with the evolution of vascular plants.</title>
        <authorList>
            <person name="Banks J.A."/>
            <person name="Nishiyama T."/>
            <person name="Hasebe M."/>
            <person name="Bowman J.L."/>
            <person name="Gribskov M."/>
            <person name="dePamphilis C."/>
            <person name="Albert V.A."/>
            <person name="Aono N."/>
            <person name="Aoyama T."/>
            <person name="Ambrose B.A."/>
            <person name="Ashton N.W."/>
            <person name="Axtell M.J."/>
            <person name="Barker E."/>
            <person name="Barker M.S."/>
            <person name="Bennetzen J.L."/>
            <person name="Bonawitz N.D."/>
            <person name="Chapple C."/>
            <person name="Cheng C."/>
            <person name="Correa L.G."/>
            <person name="Dacre M."/>
            <person name="DeBarry J."/>
            <person name="Dreyer I."/>
            <person name="Elias M."/>
            <person name="Engstrom E.M."/>
            <person name="Estelle M."/>
            <person name="Feng L."/>
            <person name="Finet C."/>
            <person name="Floyd S.K."/>
            <person name="Frommer W.B."/>
            <person name="Fujita T."/>
            <person name="Gramzow L."/>
            <person name="Gutensohn M."/>
            <person name="Harholt J."/>
            <person name="Hattori M."/>
            <person name="Heyl A."/>
            <person name="Hirai T."/>
            <person name="Hiwatashi Y."/>
            <person name="Ishikawa M."/>
            <person name="Iwata M."/>
            <person name="Karol K.G."/>
            <person name="Koehler B."/>
            <person name="Kolukisaoglu U."/>
            <person name="Kubo M."/>
            <person name="Kurata T."/>
            <person name="Lalonde S."/>
            <person name="Li K."/>
            <person name="Li Y."/>
            <person name="Litt A."/>
            <person name="Lyons E."/>
            <person name="Manning G."/>
            <person name="Maruyama T."/>
            <person name="Michael T.P."/>
            <person name="Mikami K."/>
            <person name="Miyazaki S."/>
            <person name="Morinaga S."/>
            <person name="Murata T."/>
            <person name="Mueller-Roeber B."/>
            <person name="Nelson D.R."/>
            <person name="Obara M."/>
            <person name="Oguri Y."/>
            <person name="Olmstead R.G."/>
            <person name="Onodera N."/>
            <person name="Petersen B.L."/>
            <person name="Pils B."/>
            <person name="Prigge M."/>
            <person name="Rensing S.A."/>
            <person name="Riano-Pachon D.M."/>
            <person name="Roberts A.W."/>
            <person name="Sato Y."/>
            <person name="Scheller H.V."/>
            <person name="Schulz B."/>
            <person name="Schulz C."/>
            <person name="Shakirov E.V."/>
            <person name="Shibagaki N."/>
            <person name="Shinohara N."/>
            <person name="Shippen D.E."/>
            <person name="Soerensen I."/>
            <person name="Sotooka R."/>
            <person name="Sugimoto N."/>
            <person name="Sugita M."/>
            <person name="Sumikawa N."/>
            <person name="Tanurdzic M."/>
            <person name="Theissen G."/>
            <person name="Ulvskov P."/>
            <person name="Wakazuki S."/>
            <person name="Weng J.K."/>
            <person name="Willats W.W."/>
            <person name="Wipf D."/>
            <person name="Wolf P.G."/>
            <person name="Yang L."/>
            <person name="Zimmer A.D."/>
            <person name="Zhu Q."/>
            <person name="Mitros T."/>
            <person name="Hellsten U."/>
            <person name="Loque D."/>
            <person name="Otillar R."/>
            <person name="Salamov A."/>
            <person name="Schmutz J."/>
            <person name="Shapiro H."/>
            <person name="Lindquist E."/>
            <person name="Lucas S."/>
            <person name="Rokhsar D."/>
            <person name="Grigoriev I.V."/>
        </authorList>
    </citation>
    <scope>NUCLEOTIDE SEQUENCE [LARGE SCALE GENOMIC DNA]</scope>
</reference>
<feature type="region of interest" description="Disordered" evidence="2">
    <location>
        <begin position="68"/>
        <end position="97"/>
    </location>
</feature>
<protein>
    <recommendedName>
        <fullName evidence="3">DET1- and DDB1-associated protein 1 domain-containing protein</fullName>
    </recommendedName>
</protein>
<gene>
    <name evidence="4" type="ORF">SELMODRAFT_146515</name>
</gene>
<proteinExistence type="inferred from homology"/>
<dbReference type="Gramene" id="EFJ29712">
    <property type="protein sequence ID" value="EFJ29712"/>
    <property type="gene ID" value="SELMODRAFT_146515"/>
</dbReference>
<comment type="similarity">
    <text evidence="1">Belongs to the DDA1 family.</text>
</comment>
<dbReference type="InterPro" id="IPR018276">
    <property type="entry name" value="DDA1_dom"/>
</dbReference>
<dbReference type="GO" id="GO:0080008">
    <property type="term" value="C:Cul4-RING E3 ubiquitin ligase complex"/>
    <property type="evidence" value="ECO:0000318"/>
    <property type="project" value="GO_Central"/>
</dbReference>
<dbReference type="KEGG" id="smo:SELMODRAFT_146515"/>
<dbReference type="OrthoDB" id="8598182at2759"/>
<feature type="domain" description="DET1- and DDB1-associated protein 1" evidence="3">
    <location>
        <begin position="3"/>
        <end position="67"/>
    </location>
</feature>
<dbReference type="PANTHER" id="PTHR31879">
    <property type="entry name" value="DET1- AND DDB1-ASSOCIATED PROTEIN 1"/>
    <property type="match status" value="1"/>
</dbReference>
<dbReference type="FunCoup" id="D8RES2">
    <property type="interactions" value="2423"/>
</dbReference>
<dbReference type="eggNOG" id="KOG4816">
    <property type="taxonomic scope" value="Eukaryota"/>
</dbReference>
<dbReference type="PANTHER" id="PTHR31879:SF8">
    <property type="entry name" value="DET1- AND DDB1-ASSOCIATED PROTEIN 1"/>
    <property type="match status" value="1"/>
</dbReference>
<dbReference type="EMBL" id="GL377577">
    <property type="protein sequence ID" value="EFJ29712.1"/>
    <property type="molecule type" value="Genomic_DNA"/>
</dbReference>
<dbReference type="Proteomes" id="UP000001514">
    <property type="component" value="Unassembled WGS sequence"/>
</dbReference>
<dbReference type="InterPro" id="IPR033575">
    <property type="entry name" value="DDA1-like"/>
</dbReference>
<dbReference type="InParanoid" id="D8RES2"/>
<sequence length="97" mass="10956">MGSLLGDLPSYNPHNFSQLRPSDPSHRSQLTPLTYHATHDRTMPPADQVISTEATNILLRHFYQKADHKLKLKRSATDSPLGDHKRPKSTTCAPEKR</sequence>
<feature type="region of interest" description="Disordered" evidence="2">
    <location>
        <begin position="1"/>
        <end position="44"/>
    </location>
</feature>
<dbReference type="OMA" id="GEWPSID"/>
<dbReference type="STRING" id="88036.D8RES2"/>
<name>D8RES2_SELML</name>
<evidence type="ECO:0000313" key="5">
    <source>
        <dbReference type="Proteomes" id="UP000001514"/>
    </source>
</evidence>
<keyword evidence="5" id="KW-1185">Reference proteome</keyword>
<dbReference type="Pfam" id="PF10172">
    <property type="entry name" value="DDA1"/>
    <property type="match status" value="1"/>
</dbReference>
<dbReference type="GO" id="GO:0032436">
    <property type="term" value="P:positive regulation of proteasomal ubiquitin-dependent protein catabolic process"/>
    <property type="evidence" value="ECO:0000318"/>
    <property type="project" value="GO_Central"/>
</dbReference>
<evidence type="ECO:0000313" key="4">
    <source>
        <dbReference type="EMBL" id="EFJ29712.1"/>
    </source>
</evidence>
<evidence type="ECO:0000256" key="2">
    <source>
        <dbReference type="SAM" id="MobiDB-lite"/>
    </source>
</evidence>